<gene>
    <name evidence="2" type="ORF">ACFPFM_16440</name>
</gene>
<dbReference type="EMBL" id="JBHSJB010000012">
    <property type="protein sequence ID" value="MFC5055348.1"/>
    <property type="molecule type" value="Genomic_DNA"/>
</dbReference>
<evidence type="ECO:0000256" key="1">
    <source>
        <dbReference type="SAM" id="MobiDB-lite"/>
    </source>
</evidence>
<accession>A0ABV9XZD9</accession>
<protein>
    <submittedName>
        <fullName evidence="2">Uncharacterized protein</fullName>
    </submittedName>
</protein>
<feature type="region of interest" description="Disordered" evidence="1">
    <location>
        <begin position="59"/>
        <end position="79"/>
    </location>
</feature>
<organism evidence="2 3">
    <name type="scientific">Saccharothrix xinjiangensis</name>
    <dbReference type="NCBI Taxonomy" id="204798"/>
    <lineage>
        <taxon>Bacteria</taxon>
        <taxon>Bacillati</taxon>
        <taxon>Actinomycetota</taxon>
        <taxon>Actinomycetes</taxon>
        <taxon>Pseudonocardiales</taxon>
        <taxon>Pseudonocardiaceae</taxon>
        <taxon>Saccharothrix</taxon>
    </lineage>
</organism>
<dbReference type="RefSeq" id="WP_344040403.1">
    <property type="nucleotide sequence ID" value="NZ_BAAAKE010000022.1"/>
</dbReference>
<reference evidence="3" key="1">
    <citation type="journal article" date="2019" name="Int. J. Syst. Evol. Microbiol.">
        <title>The Global Catalogue of Microorganisms (GCM) 10K type strain sequencing project: providing services to taxonomists for standard genome sequencing and annotation.</title>
        <authorList>
            <consortium name="The Broad Institute Genomics Platform"/>
            <consortium name="The Broad Institute Genome Sequencing Center for Infectious Disease"/>
            <person name="Wu L."/>
            <person name="Ma J."/>
        </authorList>
    </citation>
    <scope>NUCLEOTIDE SEQUENCE [LARGE SCALE GENOMIC DNA]</scope>
    <source>
        <strain evidence="3">KCTC 12848</strain>
    </source>
</reference>
<evidence type="ECO:0000313" key="2">
    <source>
        <dbReference type="EMBL" id="MFC5055348.1"/>
    </source>
</evidence>
<name>A0ABV9XZD9_9PSEU</name>
<evidence type="ECO:0000313" key="3">
    <source>
        <dbReference type="Proteomes" id="UP001595833"/>
    </source>
</evidence>
<sequence length="302" mass="31480">MDFDVVLGIDSASFSAGVDQLNKDPKSHDEFFKGEYEGNNAQGTWEVVDQSPAFEFRPPTADKWQGSIGPDGRHPTGDPPTDNVFLLSIPSLRLDATIGGQALPEVSPAVEFYARAVLDSGTASLTPLAIWADESQLSAAEKAIVNGIVLPQVFQKLSTVLSGHAVPPQKITFGGSTLELTLAAVLVTDSHLVVVATADTSTATTLPSAWPDQPVFAIVNHDFAQHLAASAAEAHKGVTLLDEQSSNAAASLSAKAVLNSVDDIAINQGDATSWSAALDVSFDVSASVLGAKCALKKSSDSL</sequence>
<proteinExistence type="predicted"/>
<dbReference type="Proteomes" id="UP001595833">
    <property type="component" value="Unassembled WGS sequence"/>
</dbReference>
<keyword evidence="3" id="KW-1185">Reference proteome</keyword>
<comment type="caution">
    <text evidence="2">The sequence shown here is derived from an EMBL/GenBank/DDBJ whole genome shotgun (WGS) entry which is preliminary data.</text>
</comment>